<keyword evidence="2" id="KW-1185">Reference proteome</keyword>
<reference evidence="1 2" key="1">
    <citation type="submission" date="2021-06" db="EMBL/GenBank/DDBJ databases">
        <title>Caerostris extrusa draft genome.</title>
        <authorList>
            <person name="Kono N."/>
            <person name="Arakawa K."/>
        </authorList>
    </citation>
    <scope>NUCLEOTIDE SEQUENCE [LARGE SCALE GENOMIC DNA]</scope>
</reference>
<name>A0AAV4WYH5_CAEEX</name>
<gene>
    <name evidence="1" type="ORF">CEXT_402541</name>
</gene>
<organism evidence="1 2">
    <name type="scientific">Caerostris extrusa</name>
    <name type="common">Bark spider</name>
    <name type="synonym">Caerostris bankana</name>
    <dbReference type="NCBI Taxonomy" id="172846"/>
    <lineage>
        <taxon>Eukaryota</taxon>
        <taxon>Metazoa</taxon>
        <taxon>Ecdysozoa</taxon>
        <taxon>Arthropoda</taxon>
        <taxon>Chelicerata</taxon>
        <taxon>Arachnida</taxon>
        <taxon>Araneae</taxon>
        <taxon>Araneomorphae</taxon>
        <taxon>Entelegynae</taxon>
        <taxon>Araneoidea</taxon>
        <taxon>Araneidae</taxon>
        <taxon>Caerostris</taxon>
    </lineage>
</organism>
<dbReference type="EMBL" id="BPLR01016869">
    <property type="protein sequence ID" value="GIY87005.1"/>
    <property type="molecule type" value="Genomic_DNA"/>
</dbReference>
<sequence length="100" mass="11209">MEPVWQMRCTRLANSPSDPFQVRCSDCYHSYTLVLAGMHFGLVTGGRLDSFYDDYFSNLEILSRLPTLRVILFSPAKNIVPTFPKSLPDALNKLPLSAVG</sequence>
<accession>A0AAV4WYH5</accession>
<dbReference type="Proteomes" id="UP001054945">
    <property type="component" value="Unassembled WGS sequence"/>
</dbReference>
<dbReference type="AlphaFoldDB" id="A0AAV4WYH5"/>
<comment type="caution">
    <text evidence="1">The sequence shown here is derived from an EMBL/GenBank/DDBJ whole genome shotgun (WGS) entry which is preliminary data.</text>
</comment>
<proteinExistence type="predicted"/>
<evidence type="ECO:0000313" key="1">
    <source>
        <dbReference type="EMBL" id="GIY87005.1"/>
    </source>
</evidence>
<protein>
    <submittedName>
        <fullName evidence="1">Uncharacterized protein</fullName>
    </submittedName>
</protein>
<evidence type="ECO:0000313" key="2">
    <source>
        <dbReference type="Proteomes" id="UP001054945"/>
    </source>
</evidence>